<dbReference type="GO" id="GO:0003700">
    <property type="term" value="F:DNA-binding transcription factor activity"/>
    <property type="evidence" value="ECO:0007669"/>
    <property type="project" value="InterPro"/>
</dbReference>
<dbReference type="SUPFAM" id="SSF53850">
    <property type="entry name" value="Periplasmic binding protein-like II"/>
    <property type="match status" value="1"/>
</dbReference>
<dbReference type="GO" id="GO:0000976">
    <property type="term" value="F:transcription cis-regulatory region binding"/>
    <property type="evidence" value="ECO:0007669"/>
    <property type="project" value="TreeGrafter"/>
</dbReference>
<dbReference type="Proteomes" id="UP000271031">
    <property type="component" value="Unassembled WGS sequence"/>
</dbReference>
<dbReference type="Pfam" id="PF03466">
    <property type="entry name" value="LysR_substrate"/>
    <property type="match status" value="1"/>
</dbReference>
<evidence type="ECO:0000313" key="6">
    <source>
        <dbReference type="EMBL" id="RNB87049.1"/>
    </source>
</evidence>
<dbReference type="Gene3D" id="1.10.10.10">
    <property type="entry name" value="Winged helix-like DNA-binding domain superfamily/Winged helix DNA-binding domain"/>
    <property type="match status" value="1"/>
</dbReference>
<evidence type="ECO:0000256" key="1">
    <source>
        <dbReference type="ARBA" id="ARBA00009437"/>
    </source>
</evidence>
<organism evidence="6 7">
    <name type="scientific">Brevibacillus fluminis</name>
    <dbReference type="NCBI Taxonomy" id="511487"/>
    <lineage>
        <taxon>Bacteria</taxon>
        <taxon>Bacillati</taxon>
        <taxon>Bacillota</taxon>
        <taxon>Bacilli</taxon>
        <taxon>Bacillales</taxon>
        <taxon>Paenibacillaceae</taxon>
        <taxon>Brevibacillus</taxon>
    </lineage>
</organism>
<evidence type="ECO:0000256" key="2">
    <source>
        <dbReference type="ARBA" id="ARBA00023015"/>
    </source>
</evidence>
<dbReference type="OrthoDB" id="9785745at2"/>
<comment type="caution">
    <text evidence="6">The sequence shown here is derived from an EMBL/GenBank/DDBJ whole genome shotgun (WGS) entry which is preliminary data.</text>
</comment>
<sequence>MNLDQIESFLCVASTGSFSKAGEFLYLTQPSVSSRVQSLENVLGTVLFERSGKIVVLTEEGKAFLPYAEKVMQHMNDGRLVLQQMKNAVEGELRFCSVMTAANHLLPTLLGDFHRKYPKVRLIVHTGHSHQVVDMVLNCEVPFGISRNVDHPQIENRHLMSDEMLLVVHPDHPLSKLDVVTPEQIAAEPFILYNRGSQDWILVKEAFDKQGLGLNIVMEVDNFVLVKQMIKAQVGIAFLSQYAVKDEVASGQLKTISIAGMPKIKRNFEIIALKNRKTTGIAHLFKEFLLSHADE</sequence>
<protein>
    <submittedName>
        <fullName evidence="6">LysR family transcriptional regulator</fullName>
    </submittedName>
</protein>
<dbReference type="RefSeq" id="WP_122918747.1">
    <property type="nucleotide sequence ID" value="NZ_RHHQ01000012.1"/>
</dbReference>
<comment type="similarity">
    <text evidence="1">Belongs to the LysR transcriptional regulatory family.</text>
</comment>
<accession>A0A3M8DHH2</accession>
<dbReference type="FunFam" id="1.10.10.10:FF:000001">
    <property type="entry name" value="LysR family transcriptional regulator"/>
    <property type="match status" value="1"/>
</dbReference>
<evidence type="ECO:0000313" key="7">
    <source>
        <dbReference type="Proteomes" id="UP000271031"/>
    </source>
</evidence>
<dbReference type="PANTHER" id="PTHR30126:SF64">
    <property type="entry name" value="HTH-TYPE TRANSCRIPTIONAL REGULATOR CITR"/>
    <property type="match status" value="1"/>
</dbReference>
<keyword evidence="4" id="KW-0804">Transcription</keyword>
<gene>
    <name evidence="6" type="ORF">EDM56_15245</name>
</gene>
<name>A0A3M8DHH2_9BACL</name>
<reference evidence="6 7" key="1">
    <citation type="submission" date="2018-10" db="EMBL/GenBank/DDBJ databases">
        <title>Phylogenomics of Brevibacillus.</title>
        <authorList>
            <person name="Dunlap C."/>
        </authorList>
    </citation>
    <scope>NUCLEOTIDE SEQUENCE [LARGE SCALE GENOMIC DNA]</scope>
    <source>
        <strain evidence="6 7">JCM 15716</strain>
    </source>
</reference>
<keyword evidence="2" id="KW-0805">Transcription regulation</keyword>
<dbReference type="EMBL" id="RHHQ01000012">
    <property type="protein sequence ID" value="RNB87049.1"/>
    <property type="molecule type" value="Genomic_DNA"/>
</dbReference>
<evidence type="ECO:0000259" key="5">
    <source>
        <dbReference type="PROSITE" id="PS50931"/>
    </source>
</evidence>
<dbReference type="InterPro" id="IPR036390">
    <property type="entry name" value="WH_DNA-bd_sf"/>
</dbReference>
<dbReference type="Gene3D" id="3.40.190.290">
    <property type="match status" value="1"/>
</dbReference>
<dbReference type="AlphaFoldDB" id="A0A3M8DHH2"/>
<dbReference type="PRINTS" id="PR00039">
    <property type="entry name" value="HTHLYSR"/>
</dbReference>
<dbReference type="PROSITE" id="PS50931">
    <property type="entry name" value="HTH_LYSR"/>
    <property type="match status" value="1"/>
</dbReference>
<evidence type="ECO:0000256" key="3">
    <source>
        <dbReference type="ARBA" id="ARBA00023125"/>
    </source>
</evidence>
<feature type="domain" description="HTH lysR-type" evidence="5">
    <location>
        <begin position="1"/>
        <end position="58"/>
    </location>
</feature>
<dbReference type="Pfam" id="PF00126">
    <property type="entry name" value="HTH_1"/>
    <property type="match status" value="1"/>
</dbReference>
<dbReference type="SUPFAM" id="SSF46785">
    <property type="entry name" value="Winged helix' DNA-binding domain"/>
    <property type="match status" value="1"/>
</dbReference>
<keyword evidence="7" id="KW-1185">Reference proteome</keyword>
<dbReference type="InterPro" id="IPR000847">
    <property type="entry name" value="LysR_HTH_N"/>
</dbReference>
<evidence type="ECO:0000256" key="4">
    <source>
        <dbReference type="ARBA" id="ARBA00023163"/>
    </source>
</evidence>
<proteinExistence type="inferred from homology"/>
<keyword evidence="3" id="KW-0238">DNA-binding</keyword>
<dbReference type="InterPro" id="IPR005119">
    <property type="entry name" value="LysR_subst-bd"/>
</dbReference>
<dbReference type="PANTHER" id="PTHR30126">
    <property type="entry name" value="HTH-TYPE TRANSCRIPTIONAL REGULATOR"/>
    <property type="match status" value="1"/>
</dbReference>
<dbReference type="InterPro" id="IPR036388">
    <property type="entry name" value="WH-like_DNA-bd_sf"/>
</dbReference>